<name>A0A2H3GTC8_FUSOX</name>
<keyword evidence="2" id="KW-0560">Oxidoreductase</keyword>
<reference evidence="4 5" key="2">
    <citation type="journal article" date="2017" name="Sci. Rep.">
        <title>A mobile pathogenicity chromosome in Fusarium oxysporum for infection of multiple cucurbit species.</title>
        <authorList>
            <person name="van Dam P."/>
            <person name="Fokkens L."/>
            <person name="Ayukawa Y."/>
            <person name="van der Gragt M."/>
            <person name="Ter Horst A."/>
            <person name="Brankovics B."/>
            <person name="Houterman P.M."/>
            <person name="Arie T."/>
            <person name="Rep M."/>
        </authorList>
    </citation>
    <scope>NUCLEOTIDE SEQUENCE [LARGE SCALE GENOMIC DNA]</scope>
    <source>
        <strain evidence="4 5">Forc016</strain>
    </source>
</reference>
<dbReference type="InterPro" id="IPR051609">
    <property type="entry name" value="NmrA/Isoflavone_reductase-like"/>
</dbReference>
<dbReference type="AlphaFoldDB" id="A0A2H3GTC8"/>
<evidence type="ECO:0000313" key="5">
    <source>
        <dbReference type="Proteomes" id="UP000219602"/>
    </source>
</evidence>
<gene>
    <name evidence="4" type="ORF">AU210_009929</name>
</gene>
<dbReference type="Proteomes" id="UP000219602">
    <property type="component" value="Chromosome 8"/>
</dbReference>
<evidence type="ECO:0000313" key="4">
    <source>
        <dbReference type="EMBL" id="PCD33711.1"/>
    </source>
</evidence>
<sequence length="309" mass="34285">MVVLIAGITGNLGQRLASAAISCGLSVRGLGRNPSKLQSDISRKLESFVTSKTHYDIDALDQAVKGVDSIICAYNGDPVLTVEGGSLLLHAAERAGVKVFIAATWNNDWSKIKYGDFEHYDTNIAFPHYAAWTSSINPIYIFTGYFSDLFLTMFGPGSLTVDDEGKKVSLRYWGDGNTTKLSWLSLDDVAAYTIEILVNGEGVREGKSGFFRFCSGEISIEEFAEIYRRVSGRETEVKRMGDVADLERHLANLRLKHGRTGLFAYMSEAGALIDLKGDWEFKPEELTVLDNVKKPRSFEECLKEHLKSE</sequence>
<dbReference type="EMBL" id="MABQ02000006">
    <property type="protein sequence ID" value="PCD33711.1"/>
    <property type="molecule type" value="Genomic_DNA"/>
</dbReference>
<dbReference type="InterPro" id="IPR008030">
    <property type="entry name" value="NmrA-like"/>
</dbReference>
<dbReference type="GO" id="GO:0016491">
    <property type="term" value="F:oxidoreductase activity"/>
    <property type="evidence" value="ECO:0007669"/>
    <property type="project" value="UniProtKB-KW"/>
</dbReference>
<dbReference type="SUPFAM" id="SSF51735">
    <property type="entry name" value="NAD(P)-binding Rossmann-fold domains"/>
    <property type="match status" value="1"/>
</dbReference>
<dbReference type="Pfam" id="PF05368">
    <property type="entry name" value="NmrA"/>
    <property type="match status" value="1"/>
</dbReference>
<organism evidence="4 5">
    <name type="scientific">Fusarium oxysporum f. sp. radicis-cucumerinum</name>
    <dbReference type="NCBI Taxonomy" id="327505"/>
    <lineage>
        <taxon>Eukaryota</taxon>
        <taxon>Fungi</taxon>
        <taxon>Dikarya</taxon>
        <taxon>Ascomycota</taxon>
        <taxon>Pezizomycotina</taxon>
        <taxon>Sordariomycetes</taxon>
        <taxon>Hypocreomycetidae</taxon>
        <taxon>Hypocreales</taxon>
        <taxon>Nectriaceae</taxon>
        <taxon>Fusarium</taxon>
        <taxon>Fusarium oxysporum species complex</taxon>
    </lineage>
</organism>
<proteinExistence type="predicted"/>
<reference evidence="4 5" key="1">
    <citation type="journal article" date="2016" name="Environ. Microbiol.">
        <title>Effector profiles distinguish formae speciales of Fusarium oxysporum.</title>
        <authorList>
            <person name="van Dam P."/>
            <person name="Fokkens L."/>
            <person name="Schmidt S.M."/>
            <person name="Linmans J.H."/>
            <person name="Kistler H.C."/>
            <person name="Ma L.J."/>
            <person name="Rep M."/>
        </authorList>
    </citation>
    <scope>NUCLEOTIDE SEQUENCE [LARGE SCALE GENOMIC DNA]</scope>
    <source>
        <strain evidence="4 5">Forc016</strain>
    </source>
</reference>
<accession>A0A2H3GTC8</accession>
<dbReference type="PANTHER" id="PTHR47706">
    <property type="entry name" value="NMRA-LIKE FAMILY PROTEIN"/>
    <property type="match status" value="1"/>
</dbReference>
<evidence type="ECO:0000256" key="1">
    <source>
        <dbReference type="ARBA" id="ARBA00022857"/>
    </source>
</evidence>
<dbReference type="PANTHER" id="PTHR47706:SF9">
    <property type="entry name" value="NMRA-LIKE DOMAIN-CONTAINING PROTEIN-RELATED"/>
    <property type="match status" value="1"/>
</dbReference>
<feature type="domain" description="NmrA-like" evidence="3">
    <location>
        <begin position="3"/>
        <end position="246"/>
    </location>
</feature>
<dbReference type="Gene3D" id="3.40.50.720">
    <property type="entry name" value="NAD(P)-binding Rossmann-like Domain"/>
    <property type="match status" value="1"/>
</dbReference>
<comment type="caution">
    <text evidence="4">The sequence shown here is derived from an EMBL/GenBank/DDBJ whole genome shotgun (WGS) entry which is preliminary data.</text>
</comment>
<dbReference type="InterPro" id="IPR036291">
    <property type="entry name" value="NAD(P)-bd_dom_sf"/>
</dbReference>
<evidence type="ECO:0000256" key="2">
    <source>
        <dbReference type="ARBA" id="ARBA00023002"/>
    </source>
</evidence>
<keyword evidence="1" id="KW-0521">NADP</keyword>
<protein>
    <recommendedName>
        <fullName evidence="3">NmrA-like domain-containing protein</fullName>
    </recommendedName>
</protein>
<dbReference type="STRING" id="327505.A0A2H3GTC8"/>
<evidence type="ECO:0000259" key="3">
    <source>
        <dbReference type="Pfam" id="PF05368"/>
    </source>
</evidence>